<keyword evidence="3" id="KW-1003">Cell membrane</keyword>
<dbReference type="EMBL" id="FOYM01000002">
    <property type="protein sequence ID" value="SFQ97437.1"/>
    <property type="molecule type" value="Genomic_DNA"/>
</dbReference>
<keyword evidence="4 7" id="KW-0812">Transmembrane</keyword>
<evidence type="ECO:0000256" key="4">
    <source>
        <dbReference type="ARBA" id="ARBA00022692"/>
    </source>
</evidence>
<protein>
    <submittedName>
        <fullName evidence="9">Membrane protein DedA, SNARE-associated domain</fullName>
    </submittedName>
</protein>
<dbReference type="PANTHER" id="PTHR42709:SF6">
    <property type="entry name" value="UNDECAPRENYL PHOSPHATE TRANSPORTER A"/>
    <property type="match status" value="1"/>
</dbReference>
<evidence type="ECO:0000256" key="7">
    <source>
        <dbReference type="SAM" id="Phobius"/>
    </source>
</evidence>
<keyword evidence="5 7" id="KW-1133">Transmembrane helix</keyword>
<name>A0A1I6CWI0_9FIRM</name>
<dbReference type="Proteomes" id="UP000199584">
    <property type="component" value="Unassembled WGS sequence"/>
</dbReference>
<keyword evidence="10" id="KW-1185">Reference proteome</keyword>
<comment type="subcellular location">
    <subcellularLocation>
        <location evidence="1">Cell membrane</location>
        <topology evidence="1">Multi-pass membrane protein</topology>
    </subcellularLocation>
</comment>
<dbReference type="OrthoDB" id="9813426at2"/>
<organism evidence="9 10">
    <name type="scientific">Desulfoscipio geothermicus DSM 3669</name>
    <dbReference type="NCBI Taxonomy" id="1121426"/>
    <lineage>
        <taxon>Bacteria</taxon>
        <taxon>Bacillati</taxon>
        <taxon>Bacillota</taxon>
        <taxon>Clostridia</taxon>
        <taxon>Eubacteriales</taxon>
        <taxon>Desulfallaceae</taxon>
        <taxon>Desulfoscipio</taxon>
    </lineage>
</organism>
<dbReference type="PANTHER" id="PTHR42709">
    <property type="entry name" value="ALKALINE PHOSPHATASE LIKE PROTEIN"/>
    <property type="match status" value="1"/>
</dbReference>
<gene>
    <name evidence="9" type="ORF">SAMN05660706_102178</name>
</gene>
<dbReference type="InterPro" id="IPR051311">
    <property type="entry name" value="DedA_domain"/>
</dbReference>
<evidence type="ECO:0000259" key="8">
    <source>
        <dbReference type="Pfam" id="PF09335"/>
    </source>
</evidence>
<feature type="transmembrane region" description="Helical" evidence="7">
    <location>
        <begin position="12"/>
        <end position="38"/>
    </location>
</feature>
<dbReference type="Pfam" id="PF09335">
    <property type="entry name" value="VTT_dom"/>
    <property type="match status" value="1"/>
</dbReference>
<dbReference type="RefSeq" id="WP_092481841.1">
    <property type="nucleotide sequence ID" value="NZ_FOYM01000002.1"/>
</dbReference>
<evidence type="ECO:0000313" key="9">
    <source>
        <dbReference type="EMBL" id="SFQ97437.1"/>
    </source>
</evidence>
<proteinExistence type="inferred from homology"/>
<accession>A0A1I6CWI0</accession>
<feature type="transmembrane region" description="Helical" evidence="7">
    <location>
        <begin position="105"/>
        <end position="124"/>
    </location>
</feature>
<feature type="transmembrane region" description="Helical" evidence="7">
    <location>
        <begin position="172"/>
        <end position="191"/>
    </location>
</feature>
<dbReference type="GO" id="GO:0005886">
    <property type="term" value="C:plasma membrane"/>
    <property type="evidence" value="ECO:0007669"/>
    <property type="project" value="UniProtKB-SubCell"/>
</dbReference>
<reference evidence="10" key="1">
    <citation type="submission" date="2016-10" db="EMBL/GenBank/DDBJ databases">
        <authorList>
            <person name="Varghese N."/>
            <person name="Submissions S."/>
        </authorList>
    </citation>
    <scope>NUCLEOTIDE SEQUENCE [LARGE SCALE GENOMIC DNA]</scope>
    <source>
        <strain evidence="10">DSM 3669</strain>
    </source>
</reference>
<evidence type="ECO:0000313" key="10">
    <source>
        <dbReference type="Proteomes" id="UP000199584"/>
    </source>
</evidence>
<evidence type="ECO:0000256" key="5">
    <source>
        <dbReference type="ARBA" id="ARBA00022989"/>
    </source>
</evidence>
<sequence length="202" mass="22800">MQDFLANYLDTLGLGGLLGGLIIEALGLPFPGGVMIMFSGFLVNQHQLNFYSVFLVAVLGFNIGAVLAFAIGRYVGDPVFDRYGKFLRIDRRKMEQARDWMEKSAAVFIIIGRFVPMVSNLTPYMAGASGLKWYHFLFYNFIFTIIWVSMNVSVGMLFGHNWPLIAGYFKNQVPLAALALLLLYLVVKYLVRQLHALRSEKI</sequence>
<evidence type="ECO:0000256" key="2">
    <source>
        <dbReference type="ARBA" id="ARBA00010792"/>
    </source>
</evidence>
<comment type="similarity">
    <text evidence="2">Belongs to the DedA family.</text>
</comment>
<feature type="transmembrane region" description="Helical" evidence="7">
    <location>
        <begin position="50"/>
        <end position="71"/>
    </location>
</feature>
<evidence type="ECO:0000256" key="3">
    <source>
        <dbReference type="ARBA" id="ARBA00022475"/>
    </source>
</evidence>
<dbReference type="AlphaFoldDB" id="A0A1I6CWI0"/>
<evidence type="ECO:0000256" key="6">
    <source>
        <dbReference type="ARBA" id="ARBA00023136"/>
    </source>
</evidence>
<feature type="transmembrane region" description="Helical" evidence="7">
    <location>
        <begin position="136"/>
        <end position="160"/>
    </location>
</feature>
<feature type="domain" description="VTT" evidence="8">
    <location>
        <begin position="30"/>
        <end position="155"/>
    </location>
</feature>
<evidence type="ECO:0000256" key="1">
    <source>
        <dbReference type="ARBA" id="ARBA00004651"/>
    </source>
</evidence>
<dbReference type="InterPro" id="IPR032816">
    <property type="entry name" value="VTT_dom"/>
</dbReference>
<keyword evidence="6 7" id="KW-0472">Membrane</keyword>
<dbReference type="STRING" id="39060.SAMN05660706_102178"/>